<evidence type="ECO:0000256" key="1">
    <source>
        <dbReference type="SAM" id="Phobius"/>
    </source>
</evidence>
<evidence type="ECO:0000313" key="4">
    <source>
        <dbReference type="Proteomes" id="UP000297861"/>
    </source>
</evidence>
<dbReference type="PANTHER" id="PTHR34220">
    <property type="entry name" value="SENSOR HISTIDINE KINASE YPDA"/>
    <property type="match status" value="1"/>
</dbReference>
<dbReference type="OrthoDB" id="9809908at2"/>
<dbReference type="InterPro" id="IPR050640">
    <property type="entry name" value="Bact_2-comp_sensor_kinase"/>
</dbReference>
<dbReference type="Proteomes" id="UP000297861">
    <property type="component" value="Unassembled WGS sequence"/>
</dbReference>
<feature type="transmembrane region" description="Helical" evidence="1">
    <location>
        <begin position="21"/>
        <end position="39"/>
    </location>
</feature>
<feature type="transmembrane region" description="Helical" evidence="1">
    <location>
        <begin position="51"/>
        <end position="70"/>
    </location>
</feature>
<keyword evidence="4" id="KW-1185">Reference proteome</keyword>
<accession>A0A4Y8L5L1</accession>
<dbReference type="STRING" id="1121485.GCA_000426485_02615"/>
<evidence type="ECO:0000259" key="2">
    <source>
        <dbReference type="Pfam" id="PF06580"/>
    </source>
</evidence>
<dbReference type="EMBL" id="SOML01000002">
    <property type="protein sequence ID" value="TFD97863.1"/>
    <property type="molecule type" value="Genomic_DNA"/>
</dbReference>
<feature type="transmembrane region" description="Helical" evidence="1">
    <location>
        <begin position="123"/>
        <end position="142"/>
    </location>
</feature>
<dbReference type="GO" id="GO:0000155">
    <property type="term" value="F:phosphorelay sensor kinase activity"/>
    <property type="evidence" value="ECO:0007669"/>
    <property type="project" value="InterPro"/>
</dbReference>
<feature type="transmembrane region" description="Helical" evidence="1">
    <location>
        <begin position="82"/>
        <end position="103"/>
    </location>
</feature>
<dbReference type="GO" id="GO:0016020">
    <property type="term" value="C:membrane"/>
    <property type="evidence" value="ECO:0007669"/>
    <property type="project" value="InterPro"/>
</dbReference>
<dbReference type="PANTHER" id="PTHR34220:SF7">
    <property type="entry name" value="SENSOR HISTIDINE KINASE YPDA"/>
    <property type="match status" value="1"/>
</dbReference>
<comment type="caution">
    <text evidence="3">The sequence shown here is derived from an EMBL/GenBank/DDBJ whole genome shotgun (WGS) entry which is preliminary data.</text>
</comment>
<keyword evidence="1" id="KW-1133">Transmembrane helix</keyword>
<name>A0A4Y8L5L1_9BACT</name>
<organism evidence="3 4">
    <name type="scientific">Dysgonomonas capnocytophagoides</name>
    <dbReference type="NCBI Taxonomy" id="45254"/>
    <lineage>
        <taxon>Bacteria</taxon>
        <taxon>Pseudomonadati</taxon>
        <taxon>Bacteroidota</taxon>
        <taxon>Bacteroidia</taxon>
        <taxon>Bacteroidales</taxon>
        <taxon>Dysgonomonadaceae</taxon>
        <taxon>Dysgonomonas</taxon>
    </lineage>
</organism>
<dbReference type="RefSeq" id="WP_035331735.1">
    <property type="nucleotide sequence ID" value="NZ_JAWZLG010000103.1"/>
</dbReference>
<keyword evidence="1" id="KW-0812">Transmembrane</keyword>
<gene>
    <name evidence="3" type="ORF">E2605_04400</name>
</gene>
<sequence>MGKQSFIYRFLLDRHFRIWRYIVLCLFFVIVSINEALVGYMELIPHIGDNIYWAIGVTVLVYIISILFFRKLVISHLLKGKYLLFAVSVVLCAFLYTFVSNVVYDRYMEDYDFFSKAMLIDNLSAISLYILCILGVIIPVFLRNWGLSNEYLSKLKIKQASSRVEQFKEQINPPSFFKILNESKKTVMTDPDKASVILIKLSQLLRYQLYDCNRLLVLLTAEVSFLRNFLELERLFSSRFNYKIETEGNINGIFVLPSIILPYVQSVVNSLDRDKEYLDIGIQFLNRDEIVSIIVKTSDISNNILLQKELLKVKERLAALYRSRYILTIEKDIIPQTTELILQLKKD</sequence>
<dbReference type="AlphaFoldDB" id="A0A4Y8L5L1"/>
<dbReference type="InterPro" id="IPR010559">
    <property type="entry name" value="Sig_transdc_His_kin_internal"/>
</dbReference>
<proteinExistence type="predicted"/>
<reference evidence="3 4" key="1">
    <citation type="submission" date="2019-03" db="EMBL/GenBank/DDBJ databases">
        <title>San Antonio Military Medical Center submission to MRSN (WRAIR), pending publication.</title>
        <authorList>
            <person name="Blyth D.M."/>
            <person name="Mccarthy S.L."/>
            <person name="Schall S.E."/>
            <person name="Stam J.A."/>
            <person name="Ong A.C."/>
            <person name="Mcgann P.T."/>
        </authorList>
    </citation>
    <scope>NUCLEOTIDE SEQUENCE [LARGE SCALE GENOMIC DNA]</scope>
    <source>
        <strain evidence="3 4">MRSN571793</strain>
    </source>
</reference>
<evidence type="ECO:0000313" key="3">
    <source>
        <dbReference type="EMBL" id="TFD97863.1"/>
    </source>
</evidence>
<protein>
    <recommendedName>
        <fullName evidence="2">Signal transduction histidine kinase internal region domain-containing protein</fullName>
    </recommendedName>
</protein>
<feature type="domain" description="Signal transduction histidine kinase internal region" evidence="2">
    <location>
        <begin position="163"/>
        <end position="235"/>
    </location>
</feature>
<keyword evidence="1" id="KW-0472">Membrane</keyword>
<dbReference type="Pfam" id="PF06580">
    <property type="entry name" value="His_kinase"/>
    <property type="match status" value="1"/>
</dbReference>